<evidence type="ECO:0000313" key="3">
    <source>
        <dbReference type="EMBL" id="LAA23279.1"/>
    </source>
</evidence>
<evidence type="ECO:0000256" key="2">
    <source>
        <dbReference type="SAM" id="Phobius"/>
    </source>
</evidence>
<sequence length="105" mass="11709">MTLVPLGPFRQEKHRPESHTIADSEPSLTEVPLEVSVCLVTSKTIFYLPLVTLGHLWYLPLIMLGRLRSRLLRLDESLACLANSGYVILFLTFKAYGVPEPAGCP</sequence>
<name>A0A2H6N2U9_9SAUR</name>
<accession>A0A2H6N2U9</accession>
<protein>
    <submittedName>
        <fullName evidence="3">Uncharacterized protein</fullName>
    </submittedName>
</protein>
<reference evidence="3" key="1">
    <citation type="submission" date="2017-07" db="EMBL/GenBank/DDBJ databases">
        <authorList>
            <person name="Mikheyev A."/>
            <person name="Grau M."/>
        </authorList>
    </citation>
    <scope>NUCLEOTIDE SEQUENCE</scope>
    <source>
        <tissue evidence="3">Venom_gland</tissue>
    </source>
</reference>
<feature type="transmembrane region" description="Helical" evidence="2">
    <location>
        <begin position="45"/>
        <end position="65"/>
    </location>
</feature>
<reference evidence="3" key="2">
    <citation type="submission" date="2017-12" db="EMBL/GenBank/DDBJ databases">
        <title>Coralsnake Venomics: Analyses of Venom Gland Transcriptomes and Proteomes of Six Brazilian Taxa.</title>
        <authorList>
            <person name="Aird S.D."/>
            <person name="Jorge da Silva N."/>
            <person name="Qiu L."/>
            <person name="Villar-Briones A."/>
            <person name="Aparecida-Saddi V."/>
            <person name="Campos-Telles M.P."/>
            <person name="Grau M."/>
            <person name="Mikheyev A.S."/>
        </authorList>
    </citation>
    <scope>NUCLEOTIDE SEQUENCE</scope>
    <source>
        <tissue evidence="3">Venom_gland</tissue>
    </source>
</reference>
<dbReference type="EMBL" id="IACI01048988">
    <property type="protein sequence ID" value="LAA23279.1"/>
    <property type="molecule type" value="Transcribed_RNA"/>
</dbReference>
<feature type="transmembrane region" description="Helical" evidence="2">
    <location>
        <begin position="77"/>
        <end position="96"/>
    </location>
</feature>
<evidence type="ECO:0000256" key="1">
    <source>
        <dbReference type="SAM" id="MobiDB-lite"/>
    </source>
</evidence>
<organism evidence="3">
    <name type="scientific">Micrurus carvalhoi</name>
    <dbReference type="NCBI Taxonomy" id="3147026"/>
    <lineage>
        <taxon>Eukaryota</taxon>
        <taxon>Metazoa</taxon>
        <taxon>Chordata</taxon>
        <taxon>Craniata</taxon>
        <taxon>Vertebrata</taxon>
        <taxon>Euteleostomi</taxon>
        <taxon>Lepidosauria</taxon>
        <taxon>Squamata</taxon>
        <taxon>Bifurcata</taxon>
        <taxon>Unidentata</taxon>
        <taxon>Episquamata</taxon>
        <taxon>Toxicofera</taxon>
        <taxon>Serpentes</taxon>
        <taxon>Colubroidea</taxon>
        <taxon>Elapidae</taxon>
        <taxon>Elapinae</taxon>
        <taxon>Micrurus</taxon>
    </lineage>
</organism>
<keyword evidence="2" id="KW-0812">Transmembrane</keyword>
<keyword evidence="2" id="KW-1133">Transmembrane helix</keyword>
<proteinExistence type="predicted"/>
<feature type="compositionally biased region" description="Basic and acidic residues" evidence="1">
    <location>
        <begin position="10"/>
        <end position="22"/>
    </location>
</feature>
<feature type="region of interest" description="Disordered" evidence="1">
    <location>
        <begin position="1"/>
        <end position="23"/>
    </location>
</feature>
<keyword evidence="2" id="KW-0472">Membrane</keyword>
<dbReference type="AlphaFoldDB" id="A0A2H6N2U9"/>